<reference evidence="1 2" key="1">
    <citation type="submission" date="2019-02" db="EMBL/GenBank/DDBJ databases">
        <title>Genome sequencing of the rare red list fungi Bondarzewia mesenterica.</title>
        <authorList>
            <person name="Buettner E."/>
            <person name="Kellner H."/>
        </authorList>
    </citation>
    <scope>NUCLEOTIDE SEQUENCE [LARGE SCALE GENOMIC DNA]</scope>
    <source>
        <strain evidence="1 2">DSM 108281</strain>
    </source>
</reference>
<dbReference type="OrthoDB" id="2507344at2759"/>
<evidence type="ECO:0000313" key="1">
    <source>
        <dbReference type="EMBL" id="THH18943.1"/>
    </source>
</evidence>
<proteinExistence type="predicted"/>
<accession>A0A4V3XFW0</accession>
<dbReference type="Proteomes" id="UP000310158">
    <property type="component" value="Unassembled WGS sequence"/>
</dbReference>
<gene>
    <name evidence="1" type="ORF">EW146_g2124</name>
</gene>
<name>A0A4V3XFW0_9AGAM</name>
<comment type="caution">
    <text evidence="1">The sequence shown here is derived from an EMBL/GenBank/DDBJ whole genome shotgun (WGS) entry which is preliminary data.</text>
</comment>
<feature type="non-terminal residue" evidence="1">
    <location>
        <position position="783"/>
    </location>
</feature>
<dbReference type="EMBL" id="SGPL01000060">
    <property type="protein sequence ID" value="THH18943.1"/>
    <property type="molecule type" value="Genomic_DNA"/>
</dbReference>
<keyword evidence="2" id="KW-1185">Reference proteome</keyword>
<evidence type="ECO:0000313" key="2">
    <source>
        <dbReference type="Proteomes" id="UP000310158"/>
    </source>
</evidence>
<protein>
    <submittedName>
        <fullName evidence="1">Uncharacterized protein</fullName>
    </submittedName>
</protein>
<dbReference type="AlphaFoldDB" id="A0A4V3XFW0"/>
<organism evidence="1 2">
    <name type="scientific">Bondarzewia mesenterica</name>
    <dbReference type="NCBI Taxonomy" id="1095465"/>
    <lineage>
        <taxon>Eukaryota</taxon>
        <taxon>Fungi</taxon>
        <taxon>Dikarya</taxon>
        <taxon>Basidiomycota</taxon>
        <taxon>Agaricomycotina</taxon>
        <taxon>Agaricomycetes</taxon>
        <taxon>Russulales</taxon>
        <taxon>Bondarzewiaceae</taxon>
        <taxon>Bondarzewia</taxon>
    </lineage>
</organism>
<sequence length="783" mass="87143">MVCQRCLLPFIKADALVSHCKTCKGSVAPITPPEKLPPVVPTAANSPLASSSLILPVVQPSAPEQTSTSSLFSQGVHAGDPQPPPFSFLQLLDDPNTTDHLWSTYESLPLDIRPPLPELETDATVPALDLGENLSAATSPPRPDLSSKIPLLSLAQAPADTAQTDLMKANGLLVNLTHALVICIACSSSINPDEIRQHIQSFHRHVHPQKDLNRLLRAQLERYPLSFAWPPEAPVTPVDPIYGLSPPETNYHLCTRCCRAFKGRDSNDPLQSASHVFNSHRCNKDERPNSNRPFTLASVQKFANGRQFTWFPVKDESIPITPDIESMWATYRAEMVSRDSPSQDLALPDNFRVLHQFIQKERWLDHVNDKDSVELMKLVHIDADDHLLPYLHRHVHAYLAYYQARLHDHYARRLIGTRPSAEHAVTYQLHHADTQFSTHNSYAHTLASCIAFVVRNHHRPCPSYHFSMSSAVSNACQALLDAFAGTGSTIAGTYDGTDHPTPSEGAVAEDDDEHADVLTEEDRPTVVPTPDPDACLTAYGGGEVRKIPPYCPAIQLALRELLVCLFTETPTAQGGDGKGFFHAVQRFLILASIRPDGMWLPSNSITQLISPLLFTGHLTMYSVMYAARLNDPGLSTHEAFKLVERHLEESTEGIMPKLYLLLRGLSHLESADDNIIKFNAPDCLGTSAIFGDRVLRLEELKVVHEELVQEATKIMDELLFNQPDFQLPQDLIIHEDPLDRTPGYGFVNDQRNVWAQGKTVLEHILTTPELFARFGYRDRHGKV</sequence>